<dbReference type="KEGG" id="agv:OJF2_74710"/>
<protein>
    <submittedName>
        <fullName evidence="2">Uncharacterized protein</fullName>
    </submittedName>
</protein>
<evidence type="ECO:0000313" key="3">
    <source>
        <dbReference type="Proteomes" id="UP000324233"/>
    </source>
</evidence>
<proteinExistence type="predicted"/>
<organism evidence="2 3">
    <name type="scientific">Aquisphaera giovannonii</name>
    <dbReference type="NCBI Taxonomy" id="406548"/>
    <lineage>
        <taxon>Bacteria</taxon>
        <taxon>Pseudomonadati</taxon>
        <taxon>Planctomycetota</taxon>
        <taxon>Planctomycetia</taxon>
        <taxon>Isosphaerales</taxon>
        <taxon>Isosphaeraceae</taxon>
        <taxon>Aquisphaera</taxon>
    </lineage>
</organism>
<accession>A0A5B9WFU3</accession>
<sequence>MSSGNPSLFNSRWTMSGNRAIFHMVRTRNGKRESSWRKQSPKPVDMRGFTPALPSIPHTGG</sequence>
<evidence type="ECO:0000313" key="2">
    <source>
        <dbReference type="EMBL" id="QEH38861.1"/>
    </source>
</evidence>
<dbReference type="AlphaFoldDB" id="A0A5B9WFU3"/>
<feature type="region of interest" description="Disordered" evidence="1">
    <location>
        <begin position="28"/>
        <end position="61"/>
    </location>
</feature>
<dbReference type="Proteomes" id="UP000324233">
    <property type="component" value="Chromosome"/>
</dbReference>
<gene>
    <name evidence="2" type="ORF">OJF2_74710</name>
</gene>
<dbReference type="EMBL" id="CP042997">
    <property type="protein sequence ID" value="QEH38861.1"/>
    <property type="molecule type" value="Genomic_DNA"/>
</dbReference>
<evidence type="ECO:0000256" key="1">
    <source>
        <dbReference type="SAM" id="MobiDB-lite"/>
    </source>
</evidence>
<name>A0A5B9WFU3_9BACT</name>
<reference evidence="2 3" key="1">
    <citation type="submission" date="2019-08" db="EMBL/GenBank/DDBJ databases">
        <title>Deep-cultivation of Planctomycetes and their phenomic and genomic characterization uncovers novel biology.</title>
        <authorList>
            <person name="Wiegand S."/>
            <person name="Jogler M."/>
            <person name="Boedeker C."/>
            <person name="Pinto D."/>
            <person name="Vollmers J."/>
            <person name="Rivas-Marin E."/>
            <person name="Kohn T."/>
            <person name="Peeters S.H."/>
            <person name="Heuer A."/>
            <person name="Rast P."/>
            <person name="Oberbeckmann S."/>
            <person name="Bunk B."/>
            <person name="Jeske O."/>
            <person name="Meyerdierks A."/>
            <person name="Storesund J.E."/>
            <person name="Kallscheuer N."/>
            <person name="Luecker S."/>
            <person name="Lage O.M."/>
            <person name="Pohl T."/>
            <person name="Merkel B.J."/>
            <person name="Hornburger P."/>
            <person name="Mueller R.-W."/>
            <person name="Bruemmer F."/>
            <person name="Labrenz M."/>
            <person name="Spormann A.M."/>
            <person name="Op den Camp H."/>
            <person name="Overmann J."/>
            <person name="Amann R."/>
            <person name="Jetten M.S.M."/>
            <person name="Mascher T."/>
            <person name="Medema M.H."/>
            <person name="Devos D.P."/>
            <person name="Kaster A.-K."/>
            <person name="Ovreas L."/>
            <person name="Rohde M."/>
            <person name="Galperin M.Y."/>
            <person name="Jogler C."/>
        </authorList>
    </citation>
    <scope>NUCLEOTIDE SEQUENCE [LARGE SCALE GENOMIC DNA]</scope>
    <source>
        <strain evidence="2 3">OJF2</strain>
    </source>
</reference>
<keyword evidence="3" id="KW-1185">Reference proteome</keyword>